<feature type="compositionally biased region" description="Basic and acidic residues" evidence="9">
    <location>
        <begin position="197"/>
        <end position="207"/>
    </location>
</feature>
<evidence type="ECO:0000259" key="11">
    <source>
        <dbReference type="PROSITE" id="PS51413"/>
    </source>
</evidence>
<dbReference type="InterPro" id="IPR020838">
    <property type="entry name" value="DBINO"/>
</dbReference>
<accession>A0ABM1BT86</accession>
<dbReference type="RefSeq" id="XP_013788217.1">
    <property type="nucleotide sequence ID" value="XM_013932763.2"/>
</dbReference>
<feature type="region of interest" description="Disordered" evidence="9">
    <location>
        <begin position="182"/>
        <end position="207"/>
    </location>
</feature>
<keyword evidence="2" id="KW-0547">Nucleotide-binding</keyword>
<comment type="function">
    <text evidence="8">ATPase component of the INO80 complex which remodels chromatin by shifting nucleosomes and is involved in DNA repair.</text>
</comment>
<feature type="compositionally biased region" description="Basic residues" evidence="9">
    <location>
        <begin position="182"/>
        <end position="196"/>
    </location>
</feature>
<evidence type="ECO:0000259" key="10">
    <source>
        <dbReference type="PROSITE" id="PS51192"/>
    </source>
</evidence>
<dbReference type="InterPro" id="IPR038718">
    <property type="entry name" value="SNF2-like_sf"/>
</dbReference>
<dbReference type="SUPFAM" id="SSF52540">
    <property type="entry name" value="P-loop containing nucleoside triphosphate hydrolases"/>
    <property type="match status" value="2"/>
</dbReference>
<evidence type="ECO:0000256" key="8">
    <source>
        <dbReference type="RuleBase" id="RU368001"/>
    </source>
</evidence>
<evidence type="ECO:0000256" key="6">
    <source>
        <dbReference type="ARBA" id="ARBA00023204"/>
    </source>
</evidence>
<evidence type="ECO:0000256" key="3">
    <source>
        <dbReference type="ARBA" id="ARBA00022763"/>
    </source>
</evidence>
<feature type="domain" description="DBINO" evidence="11">
    <location>
        <begin position="270"/>
        <end position="395"/>
    </location>
</feature>
<dbReference type="Pfam" id="PF13892">
    <property type="entry name" value="DBINO"/>
    <property type="match status" value="1"/>
</dbReference>
<keyword evidence="4 8" id="KW-0067">ATP-binding</keyword>
<feature type="compositionally biased region" description="Basic and acidic residues" evidence="9">
    <location>
        <begin position="228"/>
        <end position="242"/>
    </location>
</feature>
<feature type="region of interest" description="Disordered" evidence="9">
    <location>
        <begin position="222"/>
        <end position="261"/>
    </location>
</feature>
<comment type="catalytic activity">
    <reaction evidence="8">
        <text>ATP + H2O = ADP + phosphate + H(+)</text>
        <dbReference type="Rhea" id="RHEA:13065"/>
        <dbReference type="ChEBI" id="CHEBI:15377"/>
        <dbReference type="ChEBI" id="CHEBI:15378"/>
        <dbReference type="ChEBI" id="CHEBI:30616"/>
        <dbReference type="ChEBI" id="CHEBI:43474"/>
        <dbReference type="ChEBI" id="CHEBI:456216"/>
    </reaction>
</comment>
<evidence type="ECO:0000256" key="7">
    <source>
        <dbReference type="ARBA" id="ARBA00023242"/>
    </source>
</evidence>
<dbReference type="Gene3D" id="3.40.50.300">
    <property type="entry name" value="P-loop containing nucleotide triphosphate hydrolases"/>
    <property type="match status" value="1"/>
</dbReference>
<proteinExistence type="inferred from homology"/>
<dbReference type="PANTHER" id="PTHR45685:SF2">
    <property type="entry name" value="CHROMATIN-REMODELING ATPASE INO80"/>
    <property type="match status" value="1"/>
</dbReference>
<feature type="domain" description="Helicase ATP-binding" evidence="10">
    <location>
        <begin position="511"/>
        <end position="682"/>
    </location>
</feature>
<keyword evidence="7" id="KW-0539">Nucleus</keyword>
<comment type="similarity">
    <text evidence="8">Belongs to the SNF2/RAD54 helicase family.</text>
</comment>
<keyword evidence="5 8" id="KW-0238">DNA-binding</keyword>
<gene>
    <name evidence="13" type="primary">LOC106472138</name>
</gene>
<dbReference type="PANTHER" id="PTHR45685">
    <property type="entry name" value="HELICASE SRCAP-RELATED"/>
    <property type="match status" value="1"/>
</dbReference>
<comment type="subcellular location">
    <subcellularLocation>
        <location evidence="1 8">Nucleus</location>
    </subcellularLocation>
</comment>
<evidence type="ECO:0000256" key="4">
    <source>
        <dbReference type="ARBA" id="ARBA00022840"/>
    </source>
</evidence>
<keyword evidence="12" id="KW-1185">Reference proteome</keyword>
<evidence type="ECO:0000313" key="12">
    <source>
        <dbReference type="Proteomes" id="UP000694941"/>
    </source>
</evidence>
<sequence length="841" mass="98200">MASRSTTETPIGTEKVQWAKPLHIQRLERALRLDPFLDYVQQVLSNPVSDLDDTTETEGEIVSDETNDRKTLNGVPASRQERRSSKMCLFNFSKVKKTRRWLKSILLSDSSESEEDHDLTHTEENIQHMLYFHRLKKAARTEFLSDPEIRQYQYYSVGLLSNQDKYQEQQNLVVGGKKKLKEKKTITKKKATKLKKNKSEKLEKKMDHQGYILPYELHEAAETASSSKDGKLRQKSSEDGQKEPTSQKSHSKKKSAANHDAVMAMKRRRLWTALAKKEISRAQKQRVNAHKEVLTMTRRLAHVCQRECRKAALLSQKVMKDTPSRARRLTREMLLYWKRYDKIEKEHRKRAEKEAQEQMRMDIELREAKRQQRKLNFLITQTELYAHFMSKKVSGVQKDEKQKEILSQLDEDTTGSVTRNPMLNIEEDDYNSEEAKAKALQTAEEAYKAHQSKTKAFDSEILQVLKNDTGDLNKNFRLTNPSLSTDSDLPQPRMFVGKLKSYQLKGMNWLHNLYDKGINGILADEMGLGKTVQTIALLATLAEIEGVWGPFLIIAPASTLHNWQQEFTKFIPKFKVLPYWGNTSDRKILRKFWSQKDLHTERASFHVLITSYQLVVQDVKYFQRVKWQYLVLDEAQAIKSTSSVRWKILLGFNCRNRLLLTGTPIQNSMAELWALLHFIMPTLFDSHEEFNEWFSKDIESHAENKSGIDERHLSRLHMILKPFMLRRIKKDVENELSDKIEILVYCQLTERQKLLYRSLKNKISIEDLMQSSSSTPSQAQSVTSSLLNLVMQFRKVCNHPDLFERREPKSSFRMQLDPYILPKLLFREGKLLKCRCYVESV</sequence>
<name>A0ABM1BT86_LIMPO</name>
<comment type="subunit">
    <text evidence="8">Component of the INO80 chromatin-remodeling complex.</text>
</comment>
<dbReference type="InterPro" id="IPR027417">
    <property type="entry name" value="P-loop_NTPase"/>
</dbReference>
<evidence type="ECO:0000256" key="1">
    <source>
        <dbReference type="ARBA" id="ARBA00004123"/>
    </source>
</evidence>
<evidence type="ECO:0000313" key="13">
    <source>
        <dbReference type="RefSeq" id="XP_013788217.1"/>
    </source>
</evidence>
<dbReference type="SMART" id="SM00487">
    <property type="entry name" value="DEXDc"/>
    <property type="match status" value="1"/>
</dbReference>
<keyword evidence="6 8" id="KW-0234">DNA repair</keyword>
<evidence type="ECO:0000256" key="9">
    <source>
        <dbReference type="SAM" id="MobiDB-lite"/>
    </source>
</evidence>
<dbReference type="InterPro" id="IPR050520">
    <property type="entry name" value="INO80/SWR1_helicase"/>
</dbReference>
<dbReference type="Proteomes" id="UP000694941">
    <property type="component" value="Unplaced"/>
</dbReference>
<dbReference type="EC" id="3.6.4.-" evidence="8"/>
<comment type="domain">
    <text evidence="8">The DBINO region is involved in binding to DNA.</text>
</comment>
<dbReference type="PROSITE" id="PS51192">
    <property type="entry name" value="HELICASE_ATP_BIND_1"/>
    <property type="match status" value="1"/>
</dbReference>
<feature type="region of interest" description="Disordered" evidence="9">
    <location>
        <begin position="50"/>
        <end position="79"/>
    </location>
</feature>
<evidence type="ECO:0000256" key="5">
    <source>
        <dbReference type="ARBA" id="ARBA00023125"/>
    </source>
</evidence>
<dbReference type="PROSITE" id="PS51413">
    <property type="entry name" value="DBINO"/>
    <property type="match status" value="1"/>
</dbReference>
<dbReference type="GeneID" id="106472138"/>
<dbReference type="Pfam" id="PF00176">
    <property type="entry name" value="SNF2-rel_dom"/>
    <property type="match status" value="1"/>
</dbReference>
<keyword evidence="8" id="KW-0378">Hydrolase</keyword>
<dbReference type="InterPro" id="IPR014001">
    <property type="entry name" value="Helicase_ATP-bd"/>
</dbReference>
<dbReference type="InterPro" id="IPR000330">
    <property type="entry name" value="SNF2_N"/>
</dbReference>
<protein>
    <recommendedName>
        <fullName evidence="8">Chromatin-remodeling ATPase INO80</fullName>
        <ecNumber evidence="8">3.6.4.-</ecNumber>
    </recommendedName>
</protein>
<evidence type="ECO:0000256" key="2">
    <source>
        <dbReference type="ARBA" id="ARBA00022741"/>
    </source>
</evidence>
<feature type="compositionally biased region" description="Acidic residues" evidence="9">
    <location>
        <begin position="50"/>
        <end position="65"/>
    </location>
</feature>
<reference evidence="13" key="1">
    <citation type="submission" date="2025-08" db="UniProtKB">
        <authorList>
            <consortium name="RefSeq"/>
        </authorList>
    </citation>
    <scope>IDENTIFICATION</scope>
    <source>
        <tissue evidence="13">Muscle</tissue>
    </source>
</reference>
<keyword evidence="3 8" id="KW-0227">DNA damage</keyword>
<organism evidence="12 13">
    <name type="scientific">Limulus polyphemus</name>
    <name type="common">Atlantic horseshoe crab</name>
    <dbReference type="NCBI Taxonomy" id="6850"/>
    <lineage>
        <taxon>Eukaryota</taxon>
        <taxon>Metazoa</taxon>
        <taxon>Ecdysozoa</taxon>
        <taxon>Arthropoda</taxon>
        <taxon>Chelicerata</taxon>
        <taxon>Merostomata</taxon>
        <taxon>Xiphosura</taxon>
        <taxon>Limulidae</taxon>
        <taxon>Limulus</taxon>
    </lineage>
</organism>
<dbReference type="Gene3D" id="3.40.50.10810">
    <property type="entry name" value="Tandem AAA-ATPase domain"/>
    <property type="match status" value="1"/>
</dbReference>